<accession>A0A0F4VJF5</accession>
<feature type="region of interest" description="Disordered" evidence="1">
    <location>
        <begin position="541"/>
        <end position="561"/>
    </location>
</feature>
<feature type="region of interest" description="Disordered" evidence="1">
    <location>
        <begin position="574"/>
        <end position="622"/>
    </location>
</feature>
<sequence>MGFWLSVAKWTVGALGSAVTGAVAATGFGIPAAAFMATWTATVTTMLAKASAEEDDQAKRAEELKESTENANASKDLNNILDQAFGGITKAKELRNKEEITAEEQKDALEHLSQAYIKVAGIELSVNPHKNEATIVERVNEIKDTIAQERIAWRAKLHDDYKIDMATTTADIVEKKQKLNLLYDEVRGDGEEAQALRTNLKAAIDFLDSKVAPEHQEFVDERRKEVEALKILKGEHEEAFNKAKESVKNNAVTGVEDAEKALEKRAEFDSKFKELLDTFRSKQADLPHVITPDILYAIVDFYGVFRDPELLHNEVFANAYQQQAERNEQVVFATPLEANNKATKHLARSIELYKIYEDYIKKNEYALARKLRFQVEAHQREAARIAGQLPAKFSVWKSGKIKDWLLDLSRLAVKYSKPKNLEDWGKSLKDQINAHRDEIHKAMHLADLGEDDFYRSGLKATERYFVANKQISDDISTLIEETENKIPTLDARERSVAKAEVERPEVREQAGLKTGVGLKEDASQKVEEAKLKAEEVKSQAQVLQQEQEQEEEDLGLDLPSVPTAPIVFSKIQEPLQGGTEGQASETEPQAKEETETNVSEDVYHNSYPTSSMPSGELSVQAEKQLVSAEEANFTPLTSAQKAEKKAQETSDRIINEQYRRTVKANIARQEQRSKKDRERWAKLSKEEISKKFNLIYELFSTKAVSTPELLFDGDLTVLDHLIMNDVVDQEKWKEITDVWKGMELSPQDKWESLSLHFKWQAVFAYDSGYGRIYSFLTTCEKLKLSREQLEEAFWEEHKLSFNEVDSKWEEFRGRKYTLHASEEDAIKEQSAIQRVAEDQIRAKEASLLNDITSLRVVISGLKKKSDGSKAQEEVIGAREEELKAKEKELGFKVKKAFDDRKAEVDDTDVLSEDLRKRFEKLHEVKHVSEEDSKPRIEAEKPKVLKTVSHPVVSPQEKVIPEAIDQQYQQALVEREELLTSVEDDADVRVYAVSRKDGQLVQRLLKKGEKPRSDEGTAYGYDCSIRLPPIDTGDAFNNFSGKKIRIFKGSLKVINTSDVEVGVYGEDMHPIEELRGSPKTGEFTFPIYSDAQHLPELVIRHKGESSHFHLTSVTTHFTVED</sequence>
<keyword evidence="3" id="KW-1185">Reference proteome</keyword>
<reference evidence="2 3" key="1">
    <citation type="journal article" date="2015" name="Phytopathology">
        <title>Genomes of Candidatus Liberibacter solanacearum haplotype A from New Zealand and the USA suggest significant genome plasticity in the species.</title>
        <authorList>
            <person name="Thompson S.M."/>
            <person name="Johnson C.P."/>
            <person name="Lu A.Y."/>
            <person name="Frampton R.A."/>
            <person name="Sullivan K.L."/>
            <person name="Fiers M.W."/>
            <person name="Crowhurst R.N."/>
            <person name="Pitman A.R."/>
            <person name="Scott I."/>
            <person name="Gudmestad N.C."/>
            <person name="Smith G.R."/>
        </authorList>
    </citation>
    <scope>NUCLEOTIDE SEQUENCE [LARGE SCALE GENOMIC DNA]</scope>
    <source>
        <strain evidence="2 3">LsoNZ1</strain>
    </source>
</reference>
<protein>
    <submittedName>
        <fullName evidence="2">Uncharacterized protein</fullName>
    </submittedName>
</protein>
<comment type="caution">
    <text evidence="2">The sequence shown here is derived from an EMBL/GenBank/DDBJ whole genome shotgun (WGS) entry which is preliminary data.</text>
</comment>
<evidence type="ECO:0000313" key="2">
    <source>
        <dbReference type="EMBL" id="KJZ81586.1"/>
    </source>
</evidence>
<dbReference type="RefSeq" id="WP_045960572.1">
    <property type="nucleotide sequence ID" value="NZ_JMTK01000002.1"/>
</dbReference>
<dbReference type="PATRIC" id="fig|556287.9.peg.323"/>
<dbReference type="EMBL" id="JMTK01000002">
    <property type="protein sequence ID" value="KJZ81586.1"/>
    <property type="molecule type" value="Genomic_DNA"/>
</dbReference>
<name>A0A0F4VJF5_9HYPH</name>
<dbReference type="AlphaFoldDB" id="A0A0F4VJF5"/>
<proteinExistence type="predicted"/>
<gene>
    <name evidence="2" type="ORF">DJ66_0308</name>
</gene>
<evidence type="ECO:0000256" key="1">
    <source>
        <dbReference type="SAM" id="MobiDB-lite"/>
    </source>
</evidence>
<organism evidence="2 3">
    <name type="scientific">Candidatus Liberibacter solanacearum</name>
    <dbReference type="NCBI Taxonomy" id="556287"/>
    <lineage>
        <taxon>Bacteria</taxon>
        <taxon>Pseudomonadati</taxon>
        <taxon>Pseudomonadota</taxon>
        <taxon>Alphaproteobacteria</taxon>
        <taxon>Hyphomicrobiales</taxon>
        <taxon>Rhizobiaceae</taxon>
        <taxon>Liberibacter</taxon>
    </lineage>
</organism>
<dbReference type="Proteomes" id="UP000033731">
    <property type="component" value="Unassembled WGS sequence"/>
</dbReference>
<evidence type="ECO:0000313" key="3">
    <source>
        <dbReference type="Proteomes" id="UP000033731"/>
    </source>
</evidence>